<keyword evidence="1" id="KW-0175">Coiled coil</keyword>
<evidence type="ECO:0000313" key="3">
    <source>
        <dbReference type="Proteomes" id="UP000268829"/>
    </source>
</evidence>
<protein>
    <recommendedName>
        <fullName evidence="4">AraC family transcriptional regulator</fullName>
    </recommendedName>
</protein>
<feature type="coiled-coil region" evidence="1">
    <location>
        <begin position="45"/>
        <end position="72"/>
    </location>
</feature>
<dbReference type="InterPro" id="IPR054688">
    <property type="entry name" value="CD1247_N"/>
</dbReference>
<accession>A0A3M8B4Z7</accession>
<reference evidence="2 3" key="1">
    <citation type="submission" date="2018-10" db="EMBL/GenBank/DDBJ databases">
        <title>Phylogenomics of Brevibacillus.</title>
        <authorList>
            <person name="Dunlap C."/>
        </authorList>
    </citation>
    <scope>NUCLEOTIDE SEQUENCE [LARGE SCALE GENOMIC DNA]</scope>
    <source>
        <strain evidence="2 3">DSM 100115</strain>
    </source>
</reference>
<comment type="caution">
    <text evidence="2">The sequence shown here is derived from an EMBL/GenBank/DDBJ whole genome shotgun (WGS) entry which is preliminary data.</text>
</comment>
<dbReference type="OrthoDB" id="2381377at2"/>
<evidence type="ECO:0000313" key="2">
    <source>
        <dbReference type="EMBL" id="RNB58521.1"/>
    </source>
</evidence>
<dbReference type="Proteomes" id="UP000268829">
    <property type="component" value="Unassembled WGS sequence"/>
</dbReference>
<dbReference type="AlphaFoldDB" id="A0A3M8B4Z7"/>
<sequence>MIEAMANRIAYLRGLVDGLDVSEKNAEGKIVAEMIEIMDEVCAQFRELHTRVEEAEDYIEALDEDLEDVELYLFGEDDDLYETIEDDEDIEYATCYDLDDDEDAYLYEANGDAHLEGGYEFSCPHCQKEIRLREGRDEEGYSHYLIERSTDERECQPINPT</sequence>
<proteinExistence type="predicted"/>
<evidence type="ECO:0000256" key="1">
    <source>
        <dbReference type="SAM" id="Coils"/>
    </source>
</evidence>
<name>A0A3M8B4Z7_9BACL</name>
<dbReference type="EMBL" id="RHHS01000017">
    <property type="protein sequence ID" value="RNB58521.1"/>
    <property type="molecule type" value="Genomic_DNA"/>
</dbReference>
<gene>
    <name evidence="2" type="ORF">EDM57_07295</name>
</gene>
<evidence type="ECO:0008006" key="4">
    <source>
        <dbReference type="Google" id="ProtNLM"/>
    </source>
</evidence>
<keyword evidence="3" id="KW-1185">Reference proteome</keyword>
<organism evidence="2 3">
    <name type="scientific">Brevibacillus gelatini</name>
    <dbReference type="NCBI Taxonomy" id="1655277"/>
    <lineage>
        <taxon>Bacteria</taxon>
        <taxon>Bacillati</taxon>
        <taxon>Bacillota</taxon>
        <taxon>Bacilli</taxon>
        <taxon>Bacillales</taxon>
        <taxon>Paenibacillaceae</taxon>
        <taxon>Brevibacillus</taxon>
    </lineage>
</organism>
<dbReference type="RefSeq" id="WP_122904098.1">
    <property type="nucleotide sequence ID" value="NZ_RHHS01000017.1"/>
</dbReference>
<dbReference type="NCBIfam" id="NF045650">
    <property type="entry name" value="CD1247_Nterm"/>
    <property type="match status" value="1"/>
</dbReference>